<proteinExistence type="predicted"/>
<evidence type="ECO:0000313" key="2">
    <source>
        <dbReference type="EMBL" id="UOQ86489.1"/>
    </source>
</evidence>
<reference evidence="2 3" key="1">
    <citation type="submission" date="2022-04" db="EMBL/GenBank/DDBJ databases">
        <title>Gracilibacillus sp. isolated from saltern.</title>
        <authorList>
            <person name="Won M."/>
            <person name="Lee C.-M."/>
            <person name="Woen H.-Y."/>
            <person name="Kwon S.-W."/>
        </authorList>
    </citation>
    <scope>NUCLEOTIDE SEQUENCE [LARGE SCALE GENOMIC DNA]</scope>
    <source>
        <strain evidence="2 3">SSPM10-3</strain>
    </source>
</reference>
<evidence type="ECO:0000259" key="1">
    <source>
        <dbReference type="PROSITE" id="PS51186"/>
    </source>
</evidence>
<sequence>MDIKLVETEKELKDAYDVRYTVFVREQNVPEELEIDDLEEEAIHFVGYSNGEPVAASRIRFVDGYGKMERICVMKEARGLGYGKDILLHMESVANAKGFKKSKLNAQTRAVGFYQGLGYRTISGEFLDAGIPHVTMTKTL</sequence>
<evidence type="ECO:0000313" key="3">
    <source>
        <dbReference type="Proteomes" id="UP000831537"/>
    </source>
</evidence>
<name>A0ABY4GQH6_9BACI</name>
<dbReference type="Proteomes" id="UP000831537">
    <property type="component" value="Chromosome"/>
</dbReference>
<organism evidence="2 3">
    <name type="scientific">Gracilibacillus salinarum</name>
    <dbReference type="NCBI Taxonomy" id="2932255"/>
    <lineage>
        <taxon>Bacteria</taxon>
        <taxon>Bacillati</taxon>
        <taxon>Bacillota</taxon>
        <taxon>Bacilli</taxon>
        <taxon>Bacillales</taxon>
        <taxon>Bacillaceae</taxon>
        <taxon>Gracilibacillus</taxon>
    </lineage>
</organism>
<dbReference type="PROSITE" id="PS51186">
    <property type="entry name" value="GNAT"/>
    <property type="match status" value="1"/>
</dbReference>
<dbReference type="EMBL" id="CP095071">
    <property type="protein sequence ID" value="UOQ86489.1"/>
    <property type="molecule type" value="Genomic_DNA"/>
</dbReference>
<gene>
    <name evidence="2" type="ORF">MUN87_06280</name>
</gene>
<protein>
    <submittedName>
        <fullName evidence="2">GNAT family N-acetyltransferase</fullName>
    </submittedName>
</protein>
<keyword evidence="3" id="KW-1185">Reference proteome</keyword>
<dbReference type="InterPro" id="IPR000182">
    <property type="entry name" value="GNAT_dom"/>
</dbReference>
<feature type="domain" description="N-acetyltransferase" evidence="1">
    <location>
        <begin position="1"/>
        <end position="140"/>
    </location>
</feature>
<accession>A0ABY4GQH6</accession>
<dbReference type="SUPFAM" id="SSF55729">
    <property type="entry name" value="Acyl-CoA N-acyltransferases (Nat)"/>
    <property type="match status" value="1"/>
</dbReference>
<dbReference type="InterPro" id="IPR016181">
    <property type="entry name" value="Acyl_CoA_acyltransferase"/>
</dbReference>
<dbReference type="InterPro" id="IPR039143">
    <property type="entry name" value="GNPNAT1-like"/>
</dbReference>
<dbReference type="PANTHER" id="PTHR13355">
    <property type="entry name" value="GLUCOSAMINE 6-PHOSPHATE N-ACETYLTRANSFERASE"/>
    <property type="match status" value="1"/>
</dbReference>
<dbReference type="RefSeq" id="WP_244746857.1">
    <property type="nucleotide sequence ID" value="NZ_CP095071.1"/>
</dbReference>
<dbReference type="PANTHER" id="PTHR13355:SF11">
    <property type="entry name" value="GLUCOSAMINE 6-PHOSPHATE N-ACETYLTRANSFERASE"/>
    <property type="match status" value="1"/>
</dbReference>
<dbReference type="Pfam" id="PF13673">
    <property type="entry name" value="Acetyltransf_10"/>
    <property type="match status" value="1"/>
</dbReference>
<dbReference type="Gene3D" id="3.40.630.30">
    <property type="match status" value="1"/>
</dbReference>
<dbReference type="CDD" id="cd04301">
    <property type="entry name" value="NAT_SF"/>
    <property type="match status" value="1"/>
</dbReference>